<dbReference type="STRING" id="357809.Cphy_0180"/>
<dbReference type="HOGENOM" id="CLU_093038_0_0_9"/>
<dbReference type="RefSeq" id="WP_012198210.1">
    <property type="nucleotide sequence ID" value="NC_010001.1"/>
</dbReference>
<dbReference type="PANTHER" id="PTHR37810:SF5">
    <property type="entry name" value="IMMUNITY PROTEIN SDPI"/>
    <property type="match status" value="1"/>
</dbReference>
<organism evidence="3 4">
    <name type="scientific">Lachnoclostridium phytofermentans (strain ATCC 700394 / DSM 18823 / ISDg)</name>
    <name type="common">Clostridium phytofermentans</name>
    <dbReference type="NCBI Taxonomy" id="357809"/>
    <lineage>
        <taxon>Bacteria</taxon>
        <taxon>Bacillati</taxon>
        <taxon>Bacillota</taxon>
        <taxon>Clostridia</taxon>
        <taxon>Lachnospirales</taxon>
        <taxon>Lachnospiraceae</taxon>
    </lineage>
</organism>
<keyword evidence="1" id="KW-0472">Membrane</keyword>
<feature type="transmembrane region" description="Helical" evidence="1">
    <location>
        <begin position="12"/>
        <end position="30"/>
    </location>
</feature>
<dbReference type="Proteomes" id="UP000000370">
    <property type="component" value="Chromosome"/>
</dbReference>
<dbReference type="eggNOG" id="COG5658">
    <property type="taxonomic scope" value="Bacteria"/>
</dbReference>
<dbReference type="Pfam" id="PF07853">
    <property type="entry name" value="DUF1648"/>
    <property type="match status" value="1"/>
</dbReference>
<dbReference type="PIRSF" id="PIRSF038959">
    <property type="entry name" value="SdpI"/>
    <property type="match status" value="1"/>
</dbReference>
<accession>A9KR99</accession>
<dbReference type="OrthoDB" id="9808690at2"/>
<feature type="transmembrane region" description="Helical" evidence="1">
    <location>
        <begin position="90"/>
        <end position="110"/>
    </location>
</feature>
<keyword evidence="4" id="KW-1185">Reference proteome</keyword>
<dbReference type="InterPro" id="IPR026272">
    <property type="entry name" value="SdpI"/>
</dbReference>
<evidence type="ECO:0000259" key="2">
    <source>
        <dbReference type="Pfam" id="PF07853"/>
    </source>
</evidence>
<dbReference type="AlphaFoldDB" id="A9KR99"/>
<protein>
    <recommendedName>
        <fullName evidence="2">DUF1648 domain-containing protein</fullName>
    </recommendedName>
</protein>
<gene>
    <name evidence="3" type="ordered locus">Cphy_0180</name>
</gene>
<sequence length="217" mass="25104">MKKLFHQDNYKLWLIAIIALLIAIIAYPFLPAEIPFHFGANGEVDQYGGPWTIFLMPAIIIILIVLAELLRIIDPKRQSYAKFSRHYYGVYFLISLLFMFLEIYIIAMSFGIEVMNINHLMPAIIGILFLALGNSMPKFKHNYFCGIRTCYTLANEDVWFMTHRFAGKLWFLGGFCMILTILLPAKANWIVSFIIVAILGIIPVLYSYFAYQRINKK</sequence>
<dbReference type="PANTHER" id="PTHR37810">
    <property type="entry name" value="IMMUNITY PROTEIN SDPI"/>
    <property type="match status" value="1"/>
</dbReference>
<feature type="transmembrane region" description="Helical" evidence="1">
    <location>
        <begin position="165"/>
        <end position="183"/>
    </location>
</feature>
<evidence type="ECO:0000313" key="3">
    <source>
        <dbReference type="EMBL" id="ABX40567.1"/>
    </source>
</evidence>
<evidence type="ECO:0000256" key="1">
    <source>
        <dbReference type="SAM" id="Phobius"/>
    </source>
</evidence>
<proteinExistence type="predicted"/>
<evidence type="ECO:0000313" key="4">
    <source>
        <dbReference type="Proteomes" id="UP000000370"/>
    </source>
</evidence>
<keyword evidence="1" id="KW-0812">Transmembrane</keyword>
<dbReference type="InterPro" id="IPR025962">
    <property type="entry name" value="SdpI/YhfL"/>
</dbReference>
<dbReference type="EMBL" id="CP000885">
    <property type="protein sequence ID" value="ABX40567.1"/>
    <property type="molecule type" value="Genomic_DNA"/>
</dbReference>
<reference evidence="4" key="1">
    <citation type="submission" date="2007-11" db="EMBL/GenBank/DDBJ databases">
        <title>Complete genome sequence of Clostridium phytofermentans ISDg.</title>
        <authorList>
            <person name="Leschine S.B."/>
            <person name="Warnick T.A."/>
            <person name="Blanchard J.L."/>
            <person name="Schnell D.J."/>
            <person name="Petit E.L."/>
            <person name="LaTouf W.G."/>
            <person name="Copeland A."/>
            <person name="Lucas S."/>
            <person name="Lapidus A."/>
            <person name="Barry K."/>
            <person name="Glavina del Rio T."/>
            <person name="Dalin E."/>
            <person name="Tice H."/>
            <person name="Pitluck S."/>
            <person name="Kiss H."/>
            <person name="Brettin T."/>
            <person name="Bruce D."/>
            <person name="Detter J.C."/>
            <person name="Han C."/>
            <person name="Kuske C."/>
            <person name="Schmutz J."/>
            <person name="Larimer F."/>
            <person name="Land M."/>
            <person name="Hauser L."/>
            <person name="Kyrpides N."/>
            <person name="Kim E.A."/>
            <person name="Richardson P."/>
        </authorList>
    </citation>
    <scope>NUCLEOTIDE SEQUENCE [LARGE SCALE GENOMIC DNA]</scope>
    <source>
        <strain evidence="4">ATCC 700394 / DSM 18823 / ISDg</strain>
    </source>
</reference>
<dbReference type="KEGG" id="cpy:Cphy_0180"/>
<name>A9KR99_LACP7</name>
<feature type="transmembrane region" description="Helical" evidence="1">
    <location>
        <begin position="189"/>
        <end position="211"/>
    </location>
</feature>
<keyword evidence="1" id="KW-1133">Transmembrane helix</keyword>
<dbReference type="GO" id="GO:0009636">
    <property type="term" value="P:response to toxic substance"/>
    <property type="evidence" value="ECO:0007669"/>
    <property type="project" value="TreeGrafter"/>
</dbReference>
<feature type="domain" description="DUF1648" evidence="2">
    <location>
        <begin position="14"/>
        <end position="61"/>
    </location>
</feature>
<dbReference type="InterPro" id="IPR012867">
    <property type="entry name" value="DUF1648"/>
</dbReference>
<dbReference type="Pfam" id="PF13630">
    <property type="entry name" value="SdpI"/>
    <property type="match status" value="1"/>
</dbReference>
<feature type="transmembrane region" description="Helical" evidence="1">
    <location>
        <begin position="50"/>
        <end position="70"/>
    </location>
</feature>